<sequence>MNKWSEGLPQDVFDRILNLCSFLDSVRVGFVCKSWHRVSNLNMIRRPQLPWLMMPSNPNCKSEEEEEGEEEDLSVFSLSNNTFYYDIKIPQIRGKSCCGSFSNSGGWLMSIDRNLEVQLFHPWRRIHLNLPRFSISNASDISPDCHSEVSKPTIIKAAMSDDAAVVAVINSSRNFAFCRTGEDMIWTLIAVAHRGYRDIIYYKGQFYTVRWDGAVGVLNINTTKPYVETLTGGVKFIPRKPTPLQSEMRAIIHHRTYLVPDLASESLFIVRRLAQVDFDGGATYIYTTYDFQVYELELQQQGEGKSVEVESLGDRVMFLGLNSSMLVMASQFSGLQGNCIYFTHDWGPQNLYEYKLPSANADMGIFNMEDRTIPPLFPNRAHPSFSPPIWITPPPLV</sequence>
<reference evidence="1 2" key="1">
    <citation type="journal article" date="2022" name="Hortic Res">
        <title>A haplotype resolved chromosomal level avocado genome allows analysis of novel avocado genes.</title>
        <authorList>
            <person name="Nath O."/>
            <person name="Fletcher S.J."/>
            <person name="Hayward A."/>
            <person name="Shaw L.M."/>
            <person name="Masouleh A.K."/>
            <person name="Furtado A."/>
            <person name="Henry R.J."/>
            <person name="Mitter N."/>
        </authorList>
    </citation>
    <scope>NUCLEOTIDE SEQUENCE [LARGE SCALE GENOMIC DNA]</scope>
    <source>
        <strain evidence="2">cv. Hass</strain>
    </source>
</reference>
<comment type="caution">
    <text evidence="1">The sequence shown here is derived from an EMBL/GenBank/DDBJ whole genome shotgun (WGS) entry which is preliminary data.</text>
</comment>
<gene>
    <name evidence="1" type="ORF">MRB53_022052</name>
</gene>
<name>A0ACC2L5N9_PERAE</name>
<keyword evidence="2" id="KW-1185">Reference proteome</keyword>
<evidence type="ECO:0000313" key="1">
    <source>
        <dbReference type="EMBL" id="KAJ8628729.1"/>
    </source>
</evidence>
<protein>
    <submittedName>
        <fullName evidence="1">Uncharacterized protein</fullName>
    </submittedName>
</protein>
<dbReference type="Proteomes" id="UP001234297">
    <property type="component" value="Chromosome 7"/>
</dbReference>
<evidence type="ECO:0000313" key="2">
    <source>
        <dbReference type="Proteomes" id="UP001234297"/>
    </source>
</evidence>
<dbReference type="EMBL" id="CM056815">
    <property type="protein sequence ID" value="KAJ8628729.1"/>
    <property type="molecule type" value="Genomic_DNA"/>
</dbReference>
<organism evidence="1 2">
    <name type="scientific">Persea americana</name>
    <name type="common">Avocado</name>
    <dbReference type="NCBI Taxonomy" id="3435"/>
    <lineage>
        <taxon>Eukaryota</taxon>
        <taxon>Viridiplantae</taxon>
        <taxon>Streptophyta</taxon>
        <taxon>Embryophyta</taxon>
        <taxon>Tracheophyta</taxon>
        <taxon>Spermatophyta</taxon>
        <taxon>Magnoliopsida</taxon>
        <taxon>Magnoliidae</taxon>
        <taxon>Laurales</taxon>
        <taxon>Lauraceae</taxon>
        <taxon>Persea</taxon>
    </lineage>
</organism>
<proteinExistence type="predicted"/>
<accession>A0ACC2L5N9</accession>